<dbReference type="AlphaFoldDB" id="A0A5J9VM45"/>
<evidence type="ECO:0000313" key="2">
    <source>
        <dbReference type="EMBL" id="TVU36536.1"/>
    </source>
</evidence>
<name>A0A5J9VM45_9POAL</name>
<feature type="region of interest" description="Disordered" evidence="1">
    <location>
        <begin position="1"/>
        <end position="40"/>
    </location>
</feature>
<comment type="caution">
    <text evidence="2">The sequence shown here is derived from an EMBL/GenBank/DDBJ whole genome shotgun (WGS) entry which is preliminary data.</text>
</comment>
<gene>
    <name evidence="2" type="ORF">EJB05_18473</name>
</gene>
<feature type="non-terminal residue" evidence="2">
    <location>
        <position position="1"/>
    </location>
</feature>
<dbReference type="Gramene" id="TVU36536">
    <property type="protein sequence ID" value="TVU36536"/>
    <property type="gene ID" value="EJB05_18473"/>
</dbReference>
<protein>
    <submittedName>
        <fullName evidence="2">Uncharacterized protein</fullName>
    </submittedName>
</protein>
<feature type="compositionally biased region" description="Low complexity" evidence="1">
    <location>
        <begin position="8"/>
        <end position="25"/>
    </location>
</feature>
<dbReference type="EMBL" id="RWGY01000009">
    <property type="protein sequence ID" value="TVU36536.1"/>
    <property type="molecule type" value="Genomic_DNA"/>
</dbReference>
<keyword evidence="3" id="KW-1185">Reference proteome</keyword>
<proteinExistence type="predicted"/>
<evidence type="ECO:0000313" key="3">
    <source>
        <dbReference type="Proteomes" id="UP000324897"/>
    </source>
</evidence>
<evidence type="ECO:0000256" key="1">
    <source>
        <dbReference type="SAM" id="MobiDB-lite"/>
    </source>
</evidence>
<dbReference type="Proteomes" id="UP000324897">
    <property type="component" value="Unassembled WGS sequence"/>
</dbReference>
<reference evidence="2 3" key="1">
    <citation type="journal article" date="2019" name="Sci. Rep.">
        <title>A high-quality genome of Eragrostis curvula grass provides insights into Poaceae evolution and supports new strategies to enhance forage quality.</title>
        <authorList>
            <person name="Carballo J."/>
            <person name="Santos B.A.C.M."/>
            <person name="Zappacosta D."/>
            <person name="Garbus I."/>
            <person name="Selva J.P."/>
            <person name="Gallo C.A."/>
            <person name="Diaz A."/>
            <person name="Albertini E."/>
            <person name="Caccamo M."/>
            <person name="Echenique V."/>
        </authorList>
    </citation>
    <scope>NUCLEOTIDE SEQUENCE [LARGE SCALE GENOMIC DNA]</scope>
    <source>
        <strain evidence="3">cv. Victoria</strain>
        <tissue evidence="2">Leaf</tissue>
    </source>
</reference>
<sequence>MGRRKSEATPAARTSSSTTRSTPPRAARKRLAEDSGVKQGSRSHFYLRTQKLFDNLCLRLRWPGSGSSRGGLGFRLGERWRSVGELLQRAVGTIRRWRRMHKEKEQKRLEEIANAIESSARAPQMLPWRSVHQEETSKDHTEAGVRIASSTEPPRVGVMALSQNNVGVDPSLSPQIQEATELMNCKNMFCFE</sequence>
<accession>A0A5J9VM45</accession>
<organism evidence="2 3">
    <name type="scientific">Eragrostis curvula</name>
    <name type="common">weeping love grass</name>
    <dbReference type="NCBI Taxonomy" id="38414"/>
    <lineage>
        <taxon>Eukaryota</taxon>
        <taxon>Viridiplantae</taxon>
        <taxon>Streptophyta</taxon>
        <taxon>Embryophyta</taxon>
        <taxon>Tracheophyta</taxon>
        <taxon>Spermatophyta</taxon>
        <taxon>Magnoliopsida</taxon>
        <taxon>Liliopsida</taxon>
        <taxon>Poales</taxon>
        <taxon>Poaceae</taxon>
        <taxon>PACMAD clade</taxon>
        <taxon>Chloridoideae</taxon>
        <taxon>Eragrostideae</taxon>
        <taxon>Eragrostidinae</taxon>
        <taxon>Eragrostis</taxon>
    </lineage>
</organism>